<organism evidence="1 2">
    <name type="scientific">Rhododendron molle</name>
    <name type="common">Chinese azalea</name>
    <name type="synonym">Azalea mollis</name>
    <dbReference type="NCBI Taxonomy" id="49168"/>
    <lineage>
        <taxon>Eukaryota</taxon>
        <taxon>Viridiplantae</taxon>
        <taxon>Streptophyta</taxon>
        <taxon>Embryophyta</taxon>
        <taxon>Tracheophyta</taxon>
        <taxon>Spermatophyta</taxon>
        <taxon>Magnoliopsida</taxon>
        <taxon>eudicotyledons</taxon>
        <taxon>Gunneridae</taxon>
        <taxon>Pentapetalae</taxon>
        <taxon>asterids</taxon>
        <taxon>Ericales</taxon>
        <taxon>Ericaceae</taxon>
        <taxon>Ericoideae</taxon>
        <taxon>Rhodoreae</taxon>
        <taxon>Rhododendron</taxon>
    </lineage>
</organism>
<dbReference type="EMBL" id="CM046397">
    <property type="protein sequence ID" value="KAI8536129.1"/>
    <property type="molecule type" value="Genomic_DNA"/>
</dbReference>
<evidence type="ECO:0000313" key="1">
    <source>
        <dbReference type="EMBL" id="KAI8536129.1"/>
    </source>
</evidence>
<reference evidence="1" key="1">
    <citation type="submission" date="2022-02" db="EMBL/GenBank/DDBJ databases">
        <title>Plant Genome Project.</title>
        <authorList>
            <person name="Zhang R.-G."/>
        </authorList>
    </citation>
    <scope>NUCLEOTIDE SEQUENCE</scope>
    <source>
        <strain evidence="1">AT1</strain>
    </source>
</reference>
<gene>
    <name evidence="1" type="ORF">RHMOL_Rhmol10G0232500</name>
</gene>
<dbReference type="Proteomes" id="UP001062846">
    <property type="component" value="Chromosome 10"/>
</dbReference>
<comment type="caution">
    <text evidence="1">The sequence shown here is derived from an EMBL/GenBank/DDBJ whole genome shotgun (WGS) entry which is preliminary data.</text>
</comment>
<accession>A0ACC0M5E5</accession>
<evidence type="ECO:0000313" key="2">
    <source>
        <dbReference type="Proteomes" id="UP001062846"/>
    </source>
</evidence>
<keyword evidence="2" id="KW-1185">Reference proteome</keyword>
<name>A0ACC0M5E5_RHOML</name>
<proteinExistence type="predicted"/>
<protein>
    <submittedName>
        <fullName evidence="1">Uncharacterized protein</fullName>
    </submittedName>
</protein>
<sequence length="251" mass="28276">MKIFSWNIRCLGSSMKRRFLTGLIKERCSNFMRVQETKEEQFEATNVQGLWGNCEVEYAVSEAEGSSGGLLIMWDKEAFKAVTTVIHKQLASCLMLLLFVTGQSSSIELQGAQTPSTPLFWRAKSCYWRKDLCAWTSLSTPNLWRAKRYGGMKLSIDVYFGIAGHPFNSIYWRAKSFWILDVDSEIKMCEEWWGDVCDGGVGGGVVLVEYDGGRVVAVGGGGGGVVMDVEWLWPWWWWSGGGRVGRVVVYM</sequence>